<dbReference type="RefSeq" id="WP_133276319.1">
    <property type="nucleotide sequence ID" value="NZ_CP037933.1"/>
</dbReference>
<dbReference type="AlphaFoldDB" id="A0A4P6YDM9"/>
<name>A0A4P6YDM9_9FLAO</name>
<proteinExistence type="predicted"/>
<keyword evidence="1" id="KW-0812">Transmembrane</keyword>
<evidence type="ECO:0000256" key="1">
    <source>
        <dbReference type="SAM" id="Phobius"/>
    </source>
</evidence>
<evidence type="ECO:0000313" key="2">
    <source>
        <dbReference type="EMBL" id="QBN18797.1"/>
    </source>
</evidence>
<dbReference type="OrthoDB" id="1247025at2"/>
<dbReference type="Proteomes" id="UP000291124">
    <property type="component" value="Chromosome"/>
</dbReference>
<keyword evidence="3" id="KW-1185">Reference proteome</keyword>
<evidence type="ECO:0000313" key="3">
    <source>
        <dbReference type="Proteomes" id="UP000291124"/>
    </source>
</evidence>
<accession>A0A4P6YDM9</accession>
<keyword evidence="1" id="KW-0472">Membrane</keyword>
<dbReference type="KEGG" id="fnk:E1750_08265"/>
<gene>
    <name evidence="2" type="ORF">E1750_08265</name>
</gene>
<sequence length="231" mass="26048">MEQHKLETQFKEKLNSREIKPTEMAWDKLDSLLSAADFSDGEQTIQKPKRKFIWLYVAASILGICFIGNLIINPKETLIENQKNTVVIENQSLNEKEEIENTSPTKQLKHSKTISKQNEKPLVQIAKSKETNIATQIIKTQDEIVVLSQPSNQNETSVANKNSLSTNIDSLLASVEKPNPETNKSSIKINSTALLNQVDGELQVSFREKALNTITKKYKEAKEALANRNNQ</sequence>
<keyword evidence="1" id="KW-1133">Transmembrane helix</keyword>
<organism evidence="2 3">
    <name type="scientific">Flavobacterium nackdongense</name>
    <dbReference type="NCBI Taxonomy" id="2547394"/>
    <lineage>
        <taxon>Bacteria</taxon>
        <taxon>Pseudomonadati</taxon>
        <taxon>Bacteroidota</taxon>
        <taxon>Flavobacteriia</taxon>
        <taxon>Flavobacteriales</taxon>
        <taxon>Flavobacteriaceae</taxon>
        <taxon>Flavobacterium</taxon>
    </lineage>
</organism>
<protein>
    <submittedName>
        <fullName evidence="2">Uncharacterized protein</fullName>
    </submittedName>
</protein>
<dbReference type="EMBL" id="CP037933">
    <property type="protein sequence ID" value="QBN18797.1"/>
    <property type="molecule type" value="Genomic_DNA"/>
</dbReference>
<feature type="transmembrane region" description="Helical" evidence="1">
    <location>
        <begin position="53"/>
        <end position="72"/>
    </location>
</feature>
<reference evidence="3" key="1">
    <citation type="submission" date="2019-03" db="EMBL/GenBank/DDBJ databases">
        <title>Flavobacterium sp.</title>
        <authorList>
            <person name="Kim H."/>
        </authorList>
    </citation>
    <scope>NUCLEOTIDE SEQUENCE [LARGE SCALE GENOMIC DNA]</scope>
    <source>
        <strain evidence="3">GS13</strain>
    </source>
</reference>